<protein>
    <recommendedName>
        <fullName evidence="2">HMA domain-containing protein</fullName>
    </recommendedName>
</protein>
<dbReference type="PANTHER" id="PTHR47066:SF1">
    <property type="entry name" value="HEAVY METAL-ASSOCIATED ISOPRENYLATED PLANT PROTEIN 9"/>
    <property type="match status" value="1"/>
</dbReference>
<dbReference type="SUPFAM" id="SSF55008">
    <property type="entry name" value="HMA, heavy metal-associated domain"/>
    <property type="match status" value="2"/>
</dbReference>
<feature type="compositionally biased region" description="Basic and acidic residues" evidence="1">
    <location>
        <begin position="1"/>
        <end position="48"/>
    </location>
</feature>
<dbReference type="AlphaFoldDB" id="A0A978VS17"/>
<proteinExistence type="predicted"/>
<evidence type="ECO:0000313" key="4">
    <source>
        <dbReference type="Proteomes" id="UP000813462"/>
    </source>
</evidence>
<dbReference type="InterPro" id="IPR006121">
    <property type="entry name" value="HMA_dom"/>
</dbReference>
<comment type="caution">
    <text evidence="3">The sequence shown here is derived from an EMBL/GenBank/DDBJ whole genome shotgun (WGS) entry which is preliminary data.</text>
</comment>
<accession>A0A978VS17</accession>
<feature type="domain" description="HMA" evidence="2">
    <location>
        <begin position="50"/>
        <end position="122"/>
    </location>
</feature>
<evidence type="ECO:0000259" key="2">
    <source>
        <dbReference type="PROSITE" id="PS50846"/>
    </source>
</evidence>
<gene>
    <name evidence="3" type="ORF">FEM48_Zijuj03G0189400</name>
</gene>
<feature type="region of interest" description="Disordered" evidence="1">
    <location>
        <begin position="1"/>
        <end position="49"/>
    </location>
</feature>
<dbReference type="EMBL" id="JAEACU010000003">
    <property type="protein sequence ID" value="KAH7538342.1"/>
    <property type="molecule type" value="Genomic_DNA"/>
</dbReference>
<dbReference type="InterPro" id="IPR036163">
    <property type="entry name" value="HMA_dom_sf"/>
</dbReference>
<dbReference type="PANTHER" id="PTHR47066">
    <property type="entry name" value="HEAVY METAL-ASSOCIATED ISOPRENYLATED PLANT PROTEIN 9"/>
    <property type="match status" value="1"/>
</dbReference>
<dbReference type="Pfam" id="PF00403">
    <property type="entry name" value="HMA"/>
    <property type="match status" value="2"/>
</dbReference>
<dbReference type="Gene3D" id="3.30.70.100">
    <property type="match status" value="2"/>
</dbReference>
<dbReference type="CDD" id="cd00371">
    <property type="entry name" value="HMA"/>
    <property type="match status" value="2"/>
</dbReference>
<feature type="region of interest" description="Disordered" evidence="1">
    <location>
        <begin position="209"/>
        <end position="293"/>
    </location>
</feature>
<name>A0A978VS17_ZIZJJ</name>
<evidence type="ECO:0000313" key="3">
    <source>
        <dbReference type="EMBL" id="KAH7538342.1"/>
    </source>
</evidence>
<reference evidence="3" key="1">
    <citation type="journal article" date="2021" name="Front. Plant Sci.">
        <title>Chromosome-Scale Genome Assembly for Chinese Sour Jujube and Insights Into Its Genome Evolution and Domestication Signature.</title>
        <authorList>
            <person name="Shen L.-Y."/>
            <person name="Luo H."/>
            <person name="Wang X.-L."/>
            <person name="Wang X.-M."/>
            <person name="Qiu X.-J."/>
            <person name="Liu H."/>
            <person name="Zhou S.-S."/>
            <person name="Jia K.-H."/>
            <person name="Nie S."/>
            <person name="Bao Y.-T."/>
            <person name="Zhang R.-G."/>
            <person name="Yun Q.-Z."/>
            <person name="Chai Y.-H."/>
            <person name="Lu J.-Y."/>
            <person name="Li Y."/>
            <person name="Zhao S.-W."/>
            <person name="Mao J.-F."/>
            <person name="Jia S.-G."/>
            <person name="Mao Y.-M."/>
        </authorList>
    </citation>
    <scope>NUCLEOTIDE SEQUENCE</scope>
    <source>
        <strain evidence="3">AT0</strain>
        <tissue evidence="3">Leaf</tissue>
    </source>
</reference>
<dbReference type="GO" id="GO:0046872">
    <property type="term" value="F:metal ion binding"/>
    <property type="evidence" value="ECO:0007669"/>
    <property type="project" value="InterPro"/>
</dbReference>
<sequence>MGEEAKQEQAKAEAKPEEKKEEKTEEEKKEEKTGEKKEEKPEEKEDPKPPSPFVLFVDLHCVGCAKKIERSIMTIRGLSLSLSLSLFFWVVIDMAKNEVTIKGIIEPQAICNKIMKKTKRRAKVLSPLPATEGEPIPEVVTSQVSGLVTVELNINMHCEACAQQLKKKILKMRGVQTVETELGSEKVTVTGTMDADKLVAYVYKRTKKQAKIVPQPEPEPKAEKPAAEEAKPEDKKVEEPKKEGEEKPTEEPKKEEGNGGESEKKEKAEENKEEEAKKEGGENGNSNTIDEENMKRMMYNYQPLYVIERIPPAPQLFSDENPNACCIV</sequence>
<organism evidence="3 4">
    <name type="scientific">Ziziphus jujuba var. spinosa</name>
    <dbReference type="NCBI Taxonomy" id="714518"/>
    <lineage>
        <taxon>Eukaryota</taxon>
        <taxon>Viridiplantae</taxon>
        <taxon>Streptophyta</taxon>
        <taxon>Embryophyta</taxon>
        <taxon>Tracheophyta</taxon>
        <taxon>Spermatophyta</taxon>
        <taxon>Magnoliopsida</taxon>
        <taxon>eudicotyledons</taxon>
        <taxon>Gunneridae</taxon>
        <taxon>Pentapetalae</taxon>
        <taxon>rosids</taxon>
        <taxon>fabids</taxon>
        <taxon>Rosales</taxon>
        <taxon>Rhamnaceae</taxon>
        <taxon>Paliureae</taxon>
        <taxon>Ziziphus</taxon>
    </lineage>
</organism>
<dbReference type="InterPro" id="IPR044258">
    <property type="entry name" value="HIPP09-like"/>
</dbReference>
<dbReference type="Proteomes" id="UP000813462">
    <property type="component" value="Unassembled WGS sequence"/>
</dbReference>
<evidence type="ECO:0000256" key="1">
    <source>
        <dbReference type="SAM" id="MobiDB-lite"/>
    </source>
</evidence>
<dbReference type="PROSITE" id="PS50846">
    <property type="entry name" value="HMA_2"/>
    <property type="match status" value="2"/>
</dbReference>
<feature type="compositionally biased region" description="Basic and acidic residues" evidence="1">
    <location>
        <begin position="218"/>
        <end position="281"/>
    </location>
</feature>
<feature type="domain" description="HMA" evidence="2">
    <location>
        <begin position="147"/>
        <end position="210"/>
    </location>
</feature>